<gene>
    <name evidence="1" type="ordered locus">Saro_1605</name>
</gene>
<keyword evidence="2" id="KW-1185">Reference proteome</keyword>
<dbReference type="eggNOG" id="ENOG5030EGD">
    <property type="taxonomic scope" value="Bacteria"/>
</dbReference>
<name>Q2G7X8_NOVAD</name>
<accession>Q2G7X8</accession>
<dbReference type="HOGENOM" id="CLU_074824_0_0_5"/>
<reference evidence="2" key="1">
    <citation type="submission" date="2006-01" db="EMBL/GenBank/DDBJ databases">
        <title>Complete sequence of Novosphingobium aromaticivorans DSM 12444.</title>
        <authorList>
            <consortium name="US DOE Joint Genome Institute"/>
            <person name="Copeland A."/>
            <person name="Lucas S."/>
            <person name="Lapidus A."/>
            <person name="Barry K."/>
            <person name="Detter J.C."/>
            <person name="Glavina T."/>
            <person name="Hammon N."/>
            <person name="Israni S."/>
            <person name="Pitluck S."/>
            <person name="Chain P."/>
            <person name="Malfatti S."/>
            <person name="Shin M."/>
            <person name="Vergez L."/>
            <person name="Schmutz J."/>
            <person name="Larimer F."/>
            <person name="Land M."/>
            <person name="Kyrpides N."/>
            <person name="Ivanova N."/>
            <person name="Fredrickson J."/>
            <person name="Balkwill D."/>
            <person name="Romine M.F."/>
            <person name="Richardson P."/>
        </authorList>
    </citation>
    <scope>NUCLEOTIDE SEQUENCE [LARGE SCALE GENOMIC DNA]</scope>
    <source>
        <strain evidence="2">ATCC 700278 / DSM 12444 / CCUG 56034 / CIP 105152 / NBRC 16084 / F199</strain>
    </source>
</reference>
<dbReference type="AlphaFoldDB" id="Q2G7X8"/>
<dbReference type="KEGG" id="nar:Saro_1605"/>
<proteinExistence type="predicted"/>
<evidence type="ECO:0000313" key="2">
    <source>
        <dbReference type="Proteomes" id="UP000009134"/>
    </source>
</evidence>
<evidence type="ECO:0000313" key="1">
    <source>
        <dbReference type="EMBL" id="ABD26045.1"/>
    </source>
</evidence>
<dbReference type="Proteomes" id="UP000009134">
    <property type="component" value="Chromosome"/>
</dbReference>
<dbReference type="RefSeq" id="WP_011445255.1">
    <property type="nucleotide sequence ID" value="NC_007794.1"/>
</dbReference>
<protein>
    <submittedName>
        <fullName evidence="1">SapC</fullName>
    </submittedName>
</protein>
<organism evidence="1 2">
    <name type="scientific">Novosphingobium aromaticivorans (strain ATCC 700278 / DSM 12444 / CCUG 56034 / CIP 105152 / NBRC 16084 / F199)</name>
    <dbReference type="NCBI Taxonomy" id="279238"/>
    <lineage>
        <taxon>Bacteria</taxon>
        <taxon>Pseudomonadati</taxon>
        <taxon>Pseudomonadota</taxon>
        <taxon>Alphaproteobacteria</taxon>
        <taxon>Sphingomonadales</taxon>
        <taxon>Sphingomonadaceae</taxon>
        <taxon>Novosphingobium</taxon>
    </lineage>
</organism>
<dbReference type="EMBL" id="CP000248">
    <property type="protein sequence ID" value="ABD26045.1"/>
    <property type="molecule type" value="Genomic_DNA"/>
</dbReference>
<dbReference type="STRING" id="279238.Saro_1605"/>
<dbReference type="InterPro" id="IPR010836">
    <property type="entry name" value="SapC"/>
</dbReference>
<sequence>MSQHAVLDSLSHRDLRVRTERSAALGDAVMACLVMPQEFRKAQAHYPIVFRRDAETGRFSALALFGFENGENLFLGESGWDAGYVPLAHSIQPFLIGRTAIEDETPQVHVDFASARIVQDREEGVRLFDEAGQPTPLLEEVAQDLGDLDAAFRASPAFFAALERHDLLEPFTLDVPLDDGSRHSLVGFHIVNEERLRALDGDALSDLQSGGHLLPLFMAVASVGRFSDLVARKNRRVAGA</sequence>
<dbReference type="Pfam" id="PF07277">
    <property type="entry name" value="SapC"/>
    <property type="match status" value="1"/>
</dbReference>